<dbReference type="SUPFAM" id="SSF50978">
    <property type="entry name" value="WD40 repeat-like"/>
    <property type="match status" value="2"/>
</dbReference>
<keyword evidence="2" id="KW-0677">Repeat</keyword>
<dbReference type="InterPro" id="IPR020472">
    <property type="entry name" value="WD40_PAC1"/>
</dbReference>
<feature type="region of interest" description="Disordered" evidence="4">
    <location>
        <begin position="942"/>
        <end position="993"/>
    </location>
</feature>
<dbReference type="GO" id="GO:0005509">
    <property type="term" value="F:calcium ion binding"/>
    <property type="evidence" value="ECO:0007669"/>
    <property type="project" value="InterPro"/>
</dbReference>
<feature type="compositionally biased region" description="Basic and acidic residues" evidence="4">
    <location>
        <begin position="982"/>
        <end position="992"/>
    </location>
</feature>
<proteinExistence type="predicted"/>
<organism evidence="6 7">
    <name type="scientific">Crassostrea virginica</name>
    <name type="common">Eastern oyster</name>
    <dbReference type="NCBI Taxonomy" id="6565"/>
    <lineage>
        <taxon>Eukaryota</taxon>
        <taxon>Metazoa</taxon>
        <taxon>Spiralia</taxon>
        <taxon>Lophotrochozoa</taxon>
        <taxon>Mollusca</taxon>
        <taxon>Bivalvia</taxon>
        <taxon>Autobranchia</taxon>
        <taxon>Pteriomorphia</taxon>
        <taxon>Ostreida</taxon>
        <taxon>Ostreoidea</taxon>
        <taxon>Ostreidae</taxon>
        <taxon>Crassostrea</taxon>
    </lineage>
</organism>
<dbReference type="InterPro" id="IPR051242">
    <property type="entry name" value="WD-EF-hand_domain"/>
</dbReference>
<feature type="region of interest" description="Disordered" evidence="4">
    <location>
        <begin position="751"/>
        <end position="780"/>
    </location>
</feature>
<evidence type="ECO:0000313" key="6">
    <source>
        <dbReference type="Proteomes" id="UP000694844"/>
    </source>
</evidence>
<dbReference type="InterPro" id="IPR002048">
    <property type="entry name" value="EF_hand_dom"/>
</dbReference>
<feature type="compositionally biased region" description="Low complexity" evidence="4">
    <location>
        <begin position="765"/>
        <end position="778"/>
    </location>
</feature>
<dbReference type="InterPro" id="IPR019775">
    <property type="entry name" value="WD40_repeat_CS"/>
</dbReference>
<dbReference type="Proteomes" id="UP000694844">
    <property type="component" value="Chromosome 9"/>
</dbReference>
<name>A0A8B8BUZ7_CRAVI</name>
<dbReference type="PRINTS" id="PR00320">
    <property type="entry name" value="GPROTEINBRPT"/>
</dbReference>
<dbReference type="Pfam" id="PF00400">
    <property type="entry name" value="WD40"/>
    <property type="match status" value="4"/>
</dbReference>
<dbReference type="InterPro" id="IPR036322">
    <property type="entry name" value="WD40_repeat_dom_sf"/>
</dbReference>
<evidence type="ECO:0000256" key="3">
    <source>
        <dbReference type="PROSITE-ProRule" id="PRU00221"/>
    </source>
</evidence>
<evidence type="ECO:0000313" key="7">
    <source>
        <dbReference type="RefSeq" id="XP_022307183.1"/>
    </source>
</evidence>
<dbReference type="InterPro" id="IPR015943">
    <property type="entry name" value="WD40/YVTN_repeat-like_dom_sf"/>
</dbReference>
<dbReference type="RefSeq" id="XP_022307183.1">
    <property type="nucleotide sequence ID" value="XM_022451475.1"/>
</dbReference>
<feature type="region of interest" description="Disordered" evidence="4">
    <location>
        <begin position="1"/>
        <end position="38"/>
    </location>
</feature>
<dbReference type="OrthoDB" id="10251381at2759"/>
<dbReference type="PANTHER" id="PTHR44324:SF1">
    <property type="entry name" value="WD REPEAT-CONTAINING PROTEIN 49"/>
    <property type="match status" value="1"/>
</dbReference>
<evidence type="ECO:0000259" key="5">
    <source>
        <dbReference type="PROSITE" id="PS50222"/>
    </source>
</evidence>
<dbReference type="PROSITE" id="PS50222">
    <property type="entry name" value="EF_HAND_2"/>
    <property type="match status" value="1"/>
</dbReference>
<sequence length="1183" mass="133677">MSTTTTTPTVATSGKLDNTKTPDVMKSSRSKTPDKEKKAISIDNKLENRLTMKDLAKLQKAFMRDTLYDILKDIPVTGTENLRRALTKDPDPEENEYGTEGDGYDNKLALYRDMFCEALSILLDKGTREEYGELFDKIDVAKEGTVDWDKFASHMLLEFYERDDRVKSTQVPQWKDLKMLQTPHKDIVQRVQYLKTSNRYVSISKEGTVGIWGPDLKLSRSFRIATDSCKARDLWVTHFVALQNINKIAVAFTSKEIAIYDMGNKLEFNCQYKVQGMEFTPLCLDYWYNPKDANEAILCWGDVGGYVNCLFFNSANIALFERPPAPAGEKQVVWEEPCLNVNLQDVGNETLFKNETYTRHEAHKKDWVRQVKYAHYLECFISCATTSTNSMVIGWMEKKTGAATKDQGASKKIQRVSNFDISQGVNTFDYNQHLNIIATAGVNHHVCLWNPHIVSKPNGVLRGHMASVIQVQFIKSRGQLISFSKDKVLRIWDVQLQVCIQRLAGMFPKGPEVVSTLFFDEEKDRSGMERNKMLITFNYQITLMEMKTENRDKIMSHEKPVTAAIYNSVYNQVISVCQAGTMIVWMIDTGQKVKQFNNTHANSEVTCLAQDPTETKLFTGSTDGTVKVWDFNGHCFHTLECAGGNPADIGQILNLKRSVVVVGWTKQITVFPTASFKDFHVQPAEWKGGKLITEHNEDILCCAFTGPNHLATGSYDGEIVIWNTNSEHISRRLNQRSRRLLMKSRQKSFMQARKESANSQRPKSKASQKSGQSQTSGTEETNEFGLAIAKLIFLEARKGNSAGGGANLISGGGNGWVRFWNTTHNKLIGEFVAHQQSGSILMATDKKNRYMATGDVDGVIKVWDITEYCVTAGDDVINTSPPMKCQFQAHSDMINTLEMCERNERVLVISASSDCSVAMYDVLGNLIGIFGQEEHWKIEQYDPAEEQREESESEQQANEMEEIEESGENEEEEEEEEDNWEPDERAITDPEGFRINTWDNTLLGKNYQELRVQKRERKQPSTIPDLPYLHWERTGHAPAGPYSSLDTQMIQDFDPPKKPNMSYTETVSQGSNLPKLPNLVDTLKQPVPEKEIFPKYILDFEAKMKDYHRRQLSQGNSSNPGLIGLKGKLGAGMAKSSLQSIGLQLGKQVLNVPSKPTKSVKSMKVRSVSRRTSIVSTEASQAY</sequence>
<feature type="compositionally biased region" description="Low complexity" evidence="4">
    <location>
        <begin position="1"/>
        <end position="12"/>
    </location>
</feature>
<feature type="compositionally biased region" description="Acidic residues" evidence="4">
    <location>
        <begin position="942"/>
        <end position="981"/>
    </location>
</feature>
<dbReference type="Gene3D" id="2.130.10.10">
    <property type="entry name" value="YVTN repeat-like/Quinoprotein amine dehydrogenase"/>
    <property type="match status" value="3"/>
</dbReference>
<dbReference type="AlphaFoldDB" id="A0A8B8BUZ7"/>
<gene>
    <name evidence="7" type="primary">LOC111113309</name>
</gene>
<dbReference type="SMART" id="SM00320">
    <property type="entry name" value="WD40"/>
    <property type="match status" value="8"/>
</dbReference>
<reference evidence="7" key="1">
    <citation type="submission" date="2025-08" db="UniProtKB">
        <authorList>
            <consortium name="RefSeq"/>
        </authorList>
    </citation>
    <scope>IDENTIFICATION</scope>
    <source>
        <tissue evidence="7">Whole sample</tissue>
    </source>
</reference>
<dbReference type="PROSITE" id="PS50082">
    <property type="entry name" value="WD_REPEATS_2"/>
    <property type="match status" value="3"/>
</dbReference>
<dbReference type="InterPro" id="IPR001680">
    <property type="entry name" value="WD40_rpt"/>
</dbReference>
<dbReference type="PROSITE" id="PS00678">
    <property type="entry name" value="WD_REPEATS_1"/>
    <property type="match status" value="3"/>
</dbReference>
<feature type="repeat" description="WD" evidence="3">
    <location>
        <begin position="598"/>
        <end position="632"/>
    </location>
</feature>
<keyword evidence="6" id="KW-1185">Reference proteome</keyword>
<accession>A0A8B8BUZ7</accession>
<feature type="domain" description="EF-hand" evidence="5">
    <location>
        <begin position="126"/>
        <end position="161"/>
    </location>
</feature>
<evidence type="ECO:0000256" key="1">
    <source>
        <dbReference type="ARBA" id="ARBA00022574"/>
    </source>
</evidence>
<feature type="repeat" description="WD" evidence="3">
    <location>
        <begin position="692"/>
        <end position="732"/>
    </location>
</feature>
<dbReference type="KEGG" id="cvn:111113309"/>
<dbReference type="GeneID" id="111113309"/>
<evidence type="ECO:0000256" key="4">
    <source>
        <dbReference type="SAM" id="MobiDB-lite"/>
    </source>
</evidence>
<dbReference type="PANTHER" id="PTHR44324">
    <property type="entry name" value="WD40 REPEAT DOMAIN 95"/>
    <property type="match status" value="1"/>
</dbReference>
<dbReference type="PROSITE" id="PS50294">
    <property type="entry name" value="WD_REPEATS_REGION"/>
    <property type="match status" value="2"/>
</dbReference>
<evidence type="ECO:0000256" key="2">
    <source>
        <dbReference type="ARBA" id="ARBA00022737"/>
    </source>
</evidence>
<protein>
    <submittedName>
        <fullName evidence="7">WD repeat-containing protein 49-like isoform X1</fullName>
    </submittedName>
</protein>
<keyword evidence="1 3" id="KW-0853">WD repeat</keyword>
<feature type="repeat" description="WD" evidence="3">
    <location>
        <begin position="461"/>
        <end position="495"/>
    </location>
</feature>